<reference evidence="4 5" key="1">
    <citation type="submission" date="2016-10" db="EMBL/GenBank/DDBJ databases">
        <authorList>
            <person name="de Groot N.N."/>
        </authorList>
    </citation>
    <scope>NUCLEOTIDE SEQUENCE [LARGE SCALE GENOMIC DNA]</scope>
    <source>
        <strain evidence="4 5">DSM 10495</strain>
    </source>
</reference>
<dbReference type="Proteomes" id="UP000182652">
    <property type="component" value="Unassembled WGS sequence"/>
</dbReference>
<organism evidence="4 5">
    <name type="scientific">Arthrobacter woluwensis</name>
    <dbReference type="NCBI Taxonomy" id="156980"/>
    <lineage>
        <taxon>Bacteria</taxon>
        <taxon>Bacillati</taxon>
        <taxon>Actinomycetota</taxon>
        <taxon>Actinomycetes</taxon>
        <taxon>Micrococcales</taxon>
        <taxon>Micrococcaceae</taxon>
        <taxon>Arthrobacter</taxon>
    </lineage>
</organism>
<dbReference type="InterPro" id="IPR047057">
    <property type="entry name" value="MerR_fam"/>
</dbReference>
<dbReference type="InterPro" id="IPR009061">
    <property type="entry name" value="DNA-bd_dom_put_sf"/>
</dbReference>
<dbReference type="Pfam" id="PF13411">
    <property type="entry name" value="MerR_1"/>
    <property type="match status" value="1"/>
</dbReference>
<accession>A0A1H4JJZ9</accession>
<name>A0A1H4JJZ9_9MICC</name>
<dbReference type="PROSITE" id="PS50937">
    <property type="entry name" value="HTH_MERR_2"/>
    <property type="match status" value="1"/>
</dbReference>
<dbReference type="GO" id="GO:0003700">
    <property type="term" value="F:DNA-binding transcription factor activity"/>
    <property type="evidence" value="ECO:0007669"/>
    <property type="project" value="InterPro"/>
</dbReference>
<feature type="domain" description="HTH merR-type" evidence="3">
    <location>
        <begin position="1"/>
        <end position="68"/>
    </location>
</feature>
<dbReference type="GO" id="GO:0003677">
    <property type="term" value="F:DNA binding"/>
    <property type="evidence" value="ECO:0007669"/>
    <property type="project" value="UniProtKB-KW"/>
</dbReference>
<protein>
    <submittedName>
        <fullName evidence="4">DNA-binding transcriptional regulator, MerR family</fullName>
    </submittedName>
</protein>
<keyword evidence="5" id="KW-1185">Reference proteome</keyword>
<sequence>MRIGELAAASGVSARALRHYEEQGVLFPGRTRAGYRDYAASDVVRVQQIRTMIAAGVGTATIRRYLDCLRDGGDGVALELCPELRAELDGLAERLTAQEREIQGKRQRLRGLLAGG</sequence>
<evidence type="ECO:0000259" key="3">
    <source>
        <dbReference type="PROSITE" id="PS50937"/>
    </source>
</evidence>
<evidence type="ECO:0000313" key="5">
    <source>
        <dbReference type="Proteomes" id="UP000182652"/>
    </source>
</evidence>
<feature type="coiled-coil region" evidence="2">
    <location>
        <begin position="81"/>
        <end position="108"/>
    </location>
</feature>
<dbReference type="PROSITE" id="PS00552">
    <property type="entry name" value="HTH_MERR_1"/>
    <property type="match status" value="1"/>
</dbReference>
<evidence type="ECO:0000313" key="4">
    <source>
        <dbReference type="EMBL" id="SEB45962.1"/>
    </source>
</evidence>
<dbReference type="InterPro" id="IPR000551">
    <property type="entry name" value="MerR-type_HTH_dom"/>
</dbReference>
<keyword evidence="1 4" id="KW-0238">DNA-binding</keyword>
<dbReference type="AlphaFoldDB" id="A0A1H4JJZ9"/>
<gene>
    <name evidence="4" type="ORF">SAMN04489745_0197</name>
</gene>
<dbReference type="PRINTS" id="PR00040">
    <property type="entry name" value="HTHMERR"/>
</dbReference>
<dbReference type="Gene3D" id="1.10.1660.10">
    <property type="match status" value="1"/>
</dbReference>
<keyword evidence="2" id="KW-0175">Coiled coil</keyword>
<proteinExistence type="predicted"/>
<evidence type="ECO:0000256" key="1">
    <source>
        <dbReference type="ARBA" id="ARBA00023125"/>
    </source>
</evidence>
<dbReference type="SMART" id="SM00422">
    <property type="entry name" value="HTH_MERR"/>
    <property type="match status" value="1"/>
</dbReference>
<dbReference type="PANTHER" id="PTHR30204">
    <property type="entry name" value="REDOX-CYCLING DRUG-SENSING TRANSCRIPTIONAL ACTIVATOR SOXR"/>
    <property type="match status" value="1"/>
</dbReference>
<dbReference type="PANTHER" id="PTHR30204:SF93">
    <property type="entry name" value="HTH MERR-TYPE DOMAIN-CONTAINING PROTEIN"/>
    <property type="match status" value="1"/>
</dbReference>
<evidence type="ECO:0000256" key="2">
    <source>
        <dbReference type="SAM" id="Coils"/>
    </source>
</evidence>
<dbReference type="STRING" id="156980.SAMN04489745_0197"/>
<dbReference type="EMBL" id="FNSN01000003">
    <property type="protein sequence ID" value="SEB45962.1"/>
    <property type="molecule type" value="Genomic_DNA"/>
</dbReference>
<dbReference type="SUPFAM" id="SSF46955">
    <property type="entry name" value="Putative DNA-binding domain"/>
    <property type="match status" value="1"/>
</dbReference>